<feature type="domain" description="Formyl transferase N-terminal" evidence="6">
    <location>
        <begin position="1"/>
        <end position="179"/>
    </location>
</feature>
<keyword evidence="9" id="KW-1185">Reference proteome</keyword>
<sequence length="315" mass="34463">MKVVFMGTPEFAVPALRQLNETHEVQAVFCQPDRPKGRSKRPVPCPVKAAALELGLPVHQPKRVRARKWVSILTDLAPDLIVVAAFGQILPQSVLDIPTIDCINIHASLLPRWRGASPIHHAILAGDAKTGVGIMRVELALDAGPVYSEGEIAIDDDTTREQLEVDLAQLGADLLIETIPKIPETEPRQQNEDEVTYAPIIEKSMGYLDFARATAREVFNGVRAFSGWPGSYCRFADQPLKLVKVRPLDDSARLEGAAAEPGTLVEVTKKKMVVACAEGTRLEILELQPSGKKVMPAHAFINGHKTKVGDRLEPM</sequence>
<keyword evidence="3 5" id="KW-0808">Transferase</keyword>
<evidence type="ECO:0000259" key="7">
    <source>
        <dbReference type="Pfam" id="PF02911"/>
    </source>
</evidence>
<dbReference type="Proteomes" id="UP000663929">
    <property type="component" value="Chromosome"/>
</dbReference>
<reference evidence="8" key="1">
    <citation type="submission" date="2021-03" db="EMBL/GenBank/DDBJ databases">
        <title>Acanthopleuribacteraceae sp. M133.</title>
        <authorList>
            <person name="Wang G."/>
        </authorList>
    </citation>
    <scope>NUCLEOTIDE SEQUENCE</scope>
    <source>
        <strain evidence="8">M133</strain>
    </source>
</reference>
<accession>A0A8A4TT30</accession>
<dbReference type="SUPFAM" id="SSF50486">
    <property type="entry name" value="FMT C-terminal domain-like"/>
    <property type="match status" value="1"/>
</dbReference>
<comment type="similarity">
    <text evidence="1 5">Belongs to the Fmt family.</text>
</comment>
<dbReference type="PANTHER" id="PTHR11138">
    <property type="entry name" value="METHIONYL-TRNA FORMYLTRANSFERASE"/>
    <property type="match status" value="1"/>
</dbReference>
<dbReference type="InterPro" id="IPR005794">
    <property type="entry name" value="Fmt"/>
</dbReference>
<dbReference type="CDD" id="cd08704">
    <property type="entry name" value="Met_tRNA_FMT_C"/>
    <property type="match status" value="1"/>
</dbReference>
<evidence type="ECO:0000256" key="5">
    <source>
        <dbReference type="HAMAP-Rule" id="MF_00182"/>
    </source>
</evidence>
<dbReference type="KEGG" id="scor:J3U87_07170"/>
<dbReference type="EC" id="2.1.2.9" evidence="2 5"/>
<dbReference type="RefSeq" id="WP_237382347.1">
    <property type="nucleotide sequence ID" value="NZ_CP071793.1"/>
</dbReference>
<evidence type="ECO:0000259" key="6">
    <source>
        <dbReference type="Pfam" id="PF00551"/>
    </source>
</evidence>
<evidence type="ECO:0000313" key="8">
    <source>
        <dbReference type="EMBL" id="QTD52238.1"/>
    </source>
</evidence>
<dbReference type="InterPro" id="IPR044135">
    <property type="entry name" value="Met-tRNA-FMT_C"/>
</dbReference>
<proteinExistence type="inferred from homology"/>
<feature type="binding site" evidence="5">
    <location>
        <begin position="108"/>
        <end position="111"/>
    </location>
    <ligand>
        <name>(6S)-5,6,7,8-tetrahydrofolate</name>
        <dbReference type="ChEBI" id="CHEBI:57453"/>
    </ligand>
</feature>
<dbReference type="CDD" id="cd08646">
    <property type="entry name" value="FMT_core_Met-tRNA-FMT_N"/>
    <property type="match status" value="1"/>
</dbReference>
<dbReference type="InterPro" id="IPR036477">
    <property type="entry name" value="Formyl_transf_N_sf"/>
</dbReference>
<organism evidence="8 9">
    <name type="scientific">Sulfidibacter corallicola</name>
    <dbReference type="NCBI Taxonomy" id="2818388"/>
    <lineage>
        <taxon>Bacteria</taxon>
        <taxon>Pseudomonadati</taxon>
        <taxon>Acidobacteriota</taxon>
        <taxon>Holophagae</taxon>
        <taxon>Acanthopleuribacterales</taxon>
        <taxon>Acanthopleuribacteraceae</taxon>
        <taxon>Sulfidibacter</taxon>
    </lineage>
</organism>
<dbReference type="EMBL" id="CP071793">
    <property type="protein sequence ID" value="QTD52238.1"/>
    <property type="molecule type" value="Genomic_DNA"/>
</dbReference>
<protein>
    <recommendedName>
        <fullName evidence="2 5">Methionyl-tRNA formyltransferase</fullName>
        <ecNumber evidence="2 5">2.1.2.9</ecNumber>
    </recommendedName>
</protein>
<gene>
    <name evidence="5" type="primary">fmt</name>
    <name evidence="8" type="ORF">J3U87_07170</name>
</gene>
<dbReference type="InterPro" id="IPR041711">
    <property type="entry name" value="Met-tRNA-FMT_N"/>
</dbReference>
<dbReference type="HAMAP" id="MF_00182">
    <property type="entry name" value="Formyl_trans"/>
    <property type="match status" value="1"/>
</dbReference>
<dbReference type="InterPro" id="IPR002376">
    <property type="entry name" value="Formyl_transf_N"/>
</dbReference>
<evidence type="ECO:0000256" key="3">
    <source>
        <dbReference type="ARBA" id="ARBA00022679"/>
    </source>
</evidence>
<evidence type="ECO:0000256" key="1">
    <source>
        <dbReference type="ARBA" id="ARBA00010699"/>
    </source>
</evidence>
<dbReference type="Pfam" id="PF02911">
    <property type="entry name" value="Formyl_trans_C"/>
    <property type="match status" value="1"/>
</dbReference>
<dbReference type="NCBIfam" id="TIGR00460">
    <property type="entry name" value="fmt"/>
    <property type="match status" value="1"/>
</dbReference>
<dbReference type="InterPro" id="IPR011034">
    <property type="entry name" value="Formyl_transferase-like_C_sf"/>
</dbReference>
<evidence type="ECO:0000313" key="9">
    <source>
        <dbReference type="Proteomes" id="UP000663929"/>
    </source>
</evidence>
<dbReference type="GO" id="GO:0004479">
    <property type="term" value="F:methionyl-tRNA formyltransferase activity"/>
    <property type="evidence" value="ECO:0007669"/>
    <property type="project" value="UniProtKB-UniRule"/>
</dbReference>
<comment type="catalytic activity">
    <reaction evidence="5">
        <text>L-methionyl-tRNA(fMet) + (6R)-10-formyltetrahydrofolate = N-formyl-L-methionyl-tRNA(fMet) + (6S)-5,6,7,8-tetrahydrofolate + H(+)</text>
        <dbReference type="Rhea" id="RHEA:24380"/>
        <dbReference type="Rhea" id="RHEA-COMP:9952"/>
        <dbReference type="Rhea" id="RHEA-COMP:9953"/>
        <dbReference type="ChEBI" id="CHEBI:15378"/>
        <dbReference type="ChEBI" id="CHEBI:57453"/>
        <dbReference type="ChEBI" id="CHEBI:78530"/>
        <dbReference type="ChEBI" id="CHEBI:78844"/>
        <dbReference type="ChEBI" id="CHEBI:195366"/>
        <dbReference type="EC" id="2.1.2.9"/>
    </reaction>
</comment>
<dbReference type="SUPFAM" id="SSF53328">
    <property type="entry name" value="Formyltransferase"/>
    <property type="match status" value="1"/>
</dbReference>
<evidence type="ECO:0000256" key="4">
    <source>
        <dbReference type="ARBA" id="ARBA00022917"/>
    </source>
</evidence>
<dbReference type="Gene3D" id="3.40.50.12230">
    <property type="match status" value="1"/>
</dbReference>
<comment type="function">
    <text evidence="5">Attaches a formyl group to the free amino group of methionyl-tRNA(fMet). The formyl group appears to play a dual role in the initiator identity of N-formylmethionyl-tRNA by promoting its recognition by IF2 and preventing the misappropriation of this tRNA by the elongation apparatus.</text>
</comment>
<dbReference type="AlphaFoldDB" id="A0A8A4TT30"/>
<dbReference type="Pfam" id="PF00551">
    <property type="entry name" value="Formyl_trans_N"/>
    <property type="match status" value="1"/>
</dbReference>
<keyword evidence="4 5" id="KW-0648">Protein biosynthesis</keyword>
<feature type="domain" description="Formyl transferase C-terminal" evidence="7">
    <location>
        <begin position="201"/>
        <end position="304"/>
    </location>
</feature>
<dbReference type="InterPro" id="IPR005793">
    <property type="entry name" value="Formyl_trans_C"/>
</dbReference>
<name>A0A8A4TT30_SULCO</name>
<dbReference type="PANTHER" id="PTHR11138:SF5">
    <property type="entry name" value="METHIONYL-TRNA FORMYLTRANSFERASE, MITOCHONDRIAL"/>
    <property type="match status" value="1"/>
</dbReference>
<evidence type="ECO:0000256" key="2">
    <source>
        <dbReference type="ARBA" id="ARBA00012261"/>
    </source>
</evidence>